<keyword evidence="2" id="KW-1185">Reference proteome</keyword>
<dbReference type="EMBL" id="CP042425">
    <property type="protein sequence ID" value="QEL16925.1"/>
    <property type="molecule type" value="Genomic_DNA"/>
</dbReference>
<evidence type="ECO:0008006" key="3">
    <source>
        <dbReference type="Google" id="ProtNLM"/>
    </source>
</evidence>
<dbReference type="Proteomes" id="UP000324974">
    <property type="component" value="Chromosome"/>
</dbReference>
<gene>
    <name evidence="1" type="ORF">PX52LOC_03901</name>
</gene>
<reference evidence="2" key="1">
    <citation type="submission" date="2019-08" db="EMBL/GenBank/DDBJ databases">
        <title>Limnoglobus roseus gen. nov., sp. nov., a novel freshwater planctomycete with a giant genome from the family Gemmataceae.</title>
        <authorList>
            <person name="Kulichevskaya I.S."/>
            <person name="Naumoff D.G."/>
            <person name="Miroshnikov K."/>
            <person name="Ivanova A."/>
            <person name="Philippov D.A."/>
            <person name="Hakobyan A."/>
            <person name="Rijpstra I.C."/>
            <person name="Sinninghe Damste J.S."/>
            <person name="Liesack W."/>
            <person name="Dedysh S.N."/>
        </authorList>
    </citation>
    <scope>NUCLEOTIDE SEQUENCE [LARGE SCALE GENOMIC DNA]</scope>
    <source>
        <strain evidence="2">PX52</strain>
    </source>
</reference>
<dbReference type="AlphaFoldDB" id="A0A5C1AEC3"/>
<dbReference type="KEGG" id="lrs:PX52LOC_03901"/>
<organism evidence="1 2">
    <name type="scientific">Limnoglobus roseus</name>
    <dbReference type="NCBI Taxonomy" id="2598579"/>
    <lineage>
        <taxon>Bacteria</taxon>
        <taxon>Pseudomonadati</taxon>
        <taxon>Planctomycetota</taxon>
        <taxon>Planctomycetia</taxon>
        <taxon>Gemmatales</taxon>
        <taxon>Gemmataceae</taxon>
        <taxon>Limnoglobus</taxon>
    </lineage>
</organism>
<dbReference type="OrthoDB" id="298035at2"/>
<evidence type="ECO:0000313" key="1">
    <source>
        <dbReference type="EMBL" id="QEL16925.1"/>
    </source>
</evidence>
<sequence length="63" mass="7445">MTPFERPDRHCPQCQHKGYMFRARKTVEADGAKHIDTKYRCRACSHDWWERIPDPKADNQSAA</sequence>
<dbReference type="SUPFAM" id="SSF57783">
    <property type="entry name" value="Zinc beta-ribbon"/>
    <property type="match status" value="1"/>
</dbReference>
<accession>A0A5C1AEC3</accession>
<dbReference type="Gene3D" id="2.20.25.10">
    <property type="match status" value="1"/>
</dbReference>
<name>A0A5C1AEC3_9BACT</name>
<evidence type="ECO:0000313" key="2">
    <source>
        <dbReference type="Proteomes" id="UP000324974"/>
    </source>
</evidence>
<dbReference type="RefSeq" id="WP_149111592.1">
    <property type="nucleotide sequence ID" value="NZ_CP042425.1"/>
</dbReference>
<proteinExistence type="predicted"/>
<protein>
    <recommendedName>
        <fullName evidence="3">TFIIS-type domain-containing protein</fullName>
    </recommendedName>
</protein>